<sequence>MGGNPGRSGHRLSYQASGILFDTREVLARLFNIRTPERIVFTKNATEAINLAFFGLLSPGDRVVTTAMEHNAVMRPLRYLERTRGVRVDVVPANSLGILDMEALARALDERAALLVVNHASNVAGSLVDLARVGAMAKDAGVPFMVDVAQTAGCYHIDVEAMNISLLAFTGHKGLLGPQGTGGLYVAPNLEPTPLIRGGTGSNSELEEQPTFWPDAHESGTPNVVGLAGLRAGVEFVMERGIDEIRAHEGGLFERFWQGAREIPGLVLYGPDRWEDRVAVVSVNLEGRDPAWVGHRLDRDFGIMVRVGLHCAPSAHRTLGSFPGGTVRVAFGLFNTEEDVDRVLGALDTVARG</sequence>
<evidence type="ECO:0000256" key="6">
    <source>
        <dbReference type="ARBA" id="ARBA00050776"/>
    </source>
</evidence>
<name>A0A7C0U6F2_9BACT</name>
<dbReference type="GO" id="GO:0030170">
    <property type="term" value="F:pyridoxal phosphate binding"/>
    <property type="evidence" value="ECO:0007669"/>
    <property type="project" value="InterPro"/>
</dbReference>
<dbReference type="Pfam" id="PF00266">
    <property type="entry name" value="Aminotran_5"/>
    <property type="match status" value="1"/>
</dbReference>
<dbReference type="GO" id="GO:0008483">
    <property type="term" value="F:transaminase activity"/>
    <property type="evidence" value="ECO:0007669"/>
    <property type="project" value="UniProtKB-KW"/>
</dbReference>
<evidence type="ECO:0000256" key="3">
    <source>
        <dbReference type="ARBA" id="ARBA00012239"/>
    </source>
</evidence>
<gene>
    <name evidence="8" type="ORF">ENF32_02955</name>
</gene>
<evidence type="ECO:0000256" key="4">
    <source>
        <dbReference type="ARBA" id="ARBA00022679"/>
    </source>
</evidence>
<dbReference type="InterPro" id="IPR015421">
    <property type="entry name" value="PyrdxlP-dep_Trfase_major"/>
</dbReference>
<dbReference type="InterPro" id="IPR015422">
    <property type="entry name" value="PyrdxlP-dep_Trfase_small"/>
</dbReference>
<dbReference type="InterPro" id="IPR010969">
    <property type="entry name" value="Cys_dSase-rel_unknwn_funct"/>
</dbReference>
<comment type="cofactor">
    <cofactor evidence="1">
        <name>pyridoxal 5'-phosphate</name>
        <dbReference type="ChEBI" id="CHEBI:597326"/>
    </cofactor>
</comment>
<reference evidence="8" key="1">
    <citation type="journal article" date="2020" name="mSystems">
        <title>Genome- and Community-Level Interaction Insights into Carbon Utilization and Element Cycling Functions of Hydrothermarchaeota in Hydrothermal Sediment.</title>
        <authorList>
            <person name="Zhou Z."/>
            <person name="Liu Y."/>
            <person name="Xu W."/>
            <person name="Pan J."/>
            <person name="Luo Z.H."/>
            <person name="Li M."/>
        </authorList>
    </citation>
    <scope>NUCLEOTIDE SEQUENCE [LARGE SCALE GENOMIC DNA]</scope>
    <source>
        <strain evidence="8">HyVt-115</strain>
    </source>
</reference>
<evidence type="ECO:0000256" key="1">
    <source>
        <dbReference type="ARBA" id="ARBA00001933"/>
    </source>
</evidence>
<dbReference type="GO" id="GO:0031071">
    <property type="term" value="F:cysteine desulfurase activity"/>
    <property type="evidence" value="ECO:0007669"/>
    <property type="project" value="UniProtKB-EC"/>
</dbReference>
<protein>
    <recommendedName>
        <fullName evidence="3">cysteine desulfurase</fullName>
        <ecNumber evidence="3">2.8.1.7</ecNumber>
    </recommendedName>
</protein>
<comment type="similarity">
    <text evidence="2">Belongs to the class-V pyridoxal-phosphate-dependent aminotransferase family. Csd subfamily.</text>
</comment>
<evidence type="ECO:0000259" key="7">
    <source>
        <dbReference type="Pfam" id="PF00266"/>
    </source>
</evidence>
<accession>A0A7C0U6F2</accession>
<comment type="catalytic activity">
    <reaction evidence="6">
        <text>(sulfur carrier)-H + L-cysteine = (sulfur carrier)-SH + L-alanine</text>
        <dbReference type="Rhea" id="RHEA:43892"/>
        <dbReference type="Rhea" id="RHEA-COMP:14737"/>
        <dbReference type="Rhea" id="RHEA-COMP:14739"/>
        <dbReference type="ChEBI" id="CHEBI:29917"/>
        <dbReference type="ChEBI" id="CHEBI:35235"/>
        <dbReference type="ChEBI" id="CHEBI:57972"/>
        <dbReference type="ChEBI" id="CHEBI:64428"/>
        <dbReference type="EC" id="2.8.1.7"/>
    </reaction>
</comment>
<dbReference type="SUPFAM" id="SSF53383">
    <property type="entry name" value="PLP-dependent transferases"/>
    <property type="match status" value="1"/>
</dbReference>
<evidence type="ECO:0000256" key="2">
    <source>
        <dbReference type="ARBA" id="ARBA00010447"/>
    </source>
</evidence>
<dbReference type="InterPro" id="IPR000192">
    <property type="entry name" value="Aminotrans_V_dom"/>
</dbReference>
<proteinExistence type="inferred from homology"/>
<dbReference type="Gene3D" id="3.90.1150.10">
    <property type="entry name" value="Aspartate Aminotransferase, domain 1"/>
    <property type="match status" value="1"/>
</dbReference>
<dbReference type="NCBIfam" id="TIGR01977">
    <property type="entry name" value="am_tr_V_EF2568"/>
    <property type="match status" value="1"/>
</dbReference>
<dbReference type="CDD" id="cd06453">
    <property type="entry name" value="SufS_like"/>
    <property type="match status" value="1"/>
</dbReference>
<evidence type="ECO:0000313" key="8">
    <source>
        <dbReference type="EMBL" id="HDD53011.1"/>
    </source>
</evidence>
<comment type="caution">
    <text evidence="8">The sequence shown here is derived from an EMBL/GenBank/DDBJ whole genome shotgun (WGS) entry which is preliminary data.</text>
</comment>
<dbReference type="Gene3D" id="3.40.640.10">
    <property type="entry name" value="Type I PLP-dependent aspartate aminotransferase-like (Major domain)"/>
    <property type="match status" value="1"/>
</dbReference>
<dbReference type="PANTHER" id="PTHR43586:SF4">
    <property type="entry name" value="ISOPENICILLIN N EPIMERASE"/>
    <property type="match status" value="1"/>
</dbReference>
<evidence type="ECO:0000256" key="5">
    <source>
        <dbReference type="ARBA" id="ARBA00022898"/>
    </source>
</evidence>
<dbReference type="EMBL" id="DQWS01000113">
    <property type="protein sequence ID" value="HDD53011.1"/>
    <property type="molecule type" value="Genomic_DNA"/>
</dbReference>
<dbReference type="PANTHER" id="PTHR43586">
    <property type="entry name" value="CYSTEINE DESULFURASE"/>
    <property type="match status" value="1"/>
</dbReference>
<dbReference type="Proteomes" id="UP000885690">
    <property type="component" value="Unassembled WGS sequence"/>
</dbReference>
<keyword evidence="5" id="KW-0663">Pyridoxal phosphate</keyword>
<feature type="domain" description="Aminotransferase class V" evidence="7">
    <location>
        <begin position="3"/>
        <end position="343"/>
    </location>
</feature>
<dbReference type="AlphaFoldDB" id="A0A7C0U6F2"/>
<keyword evidence="4" id="KW-0808">Transferase</keyword>
<keyword evidence="8" id="KW-0032">Aminotransferase</keyword>
<dbReference type="GO" id="GO:0006534">
    <property type="term" value="P:cysteine metabolic process"/>
    <property type="evidence" value="ECO:0007669"/>
    <property type="project" value="InterPro"/>
</dbReference>
<organism evidence="8">
    <name type="scientific">Thermosulfidibacter takaii</name>
    <dbReference type="NCBI Taxonomy" id="412593"/>
    <lineage>
        <taxon>Bacteria</taxon>
        <taxon>Pseudomonadati</taxon>
        <taxon>Thermosulfidibacterota</taxon>
        <taxon>Thermosulfidibacteria</taxon>
        <taxon>Thermosulfidibacterales</taxon>
        <taxon>Thermosulfidibacteraceae</taxon>
    </lineage>
</organism>
<dbReference type="InterPro" id="IPR010970">
    <property type="entry name" value="Cys_dSase_SufS"/>
</dbReference>
<dbReference type="EC" id="2.8.1.7" evidence="3"/>
<dbReference type="InterPro" id="IPR015424">
    <property type="entry name" value="PyrdxlP-dep_Trfase"/>
</dbReference>